<proteinExistence type="predicted"/>
<keyword evidence="3" id="KW-1185">Reference proteome</keyword>
<evidence type="ECO:0000313" key="2">
    <source>
        <dbReference type="EnsemblPlants" id="Bo3g088440.1"/>
    </source>
</evidence>
<sequence length="320" mass="36344">MDSSNPFTQSSGFLDLLTSQQCDPVSQSVAFGSSEVPFLSSQWTNDPTQAEETNEDRRGRRKWSQKEDVVLISAWLNTSKDPATGNEQKAGSVWKELELTSTQVLSLLVCQIERLAIVSKGGPRSVTKSPSLLAPYVLQQVSSQFTVEHCWRELKYEEKWLATFGITLEHCWRELKYEQKWLATFGTDNSKSKRRKVEDGSQASVQSSSHVDEEEARPEGVKKAKSRLKAQLSAKEMEATSSNTVEKLQGLLEIRKQDHELKKQDFEMKDKLNKQHMLETLLAKKEPLSETEVALKNKLIKKTVKRMKRIIPAMSEKQVA</sequence>
<dbReference type="PANTHER" id="PTHR45023">
    <property type="match status" value="1"/>
</dbReference>
<dbReference type="AlphaFoldDB" id="A0A0D3BDP6"/>
<accession>A0A0D3BDP6</accession>
<reference evidence="2" key="2">
    <citation type="submission" date="2015-03" db="UniProtKB">
        <authorList>
            <consortium name="EnsemblPlants"/>
        </authorList>
    </citation>
    <scope>IDENTIFICATION</scope>
</reference>
<dbReference type="Gramene" id="Bo3g088440.1">
    <property type="protein sequence ID" value="Bo3g088440.1"/>
    <property type="gene ID" value="Bo3g088440"/>
</dbReference>
<name>A0A0D3BDP6_BRAOL</name>
<evidence type="ECO:0008006" key="4">
    <source>
        <dbReference type="Google" id="ProtNLM"/>
    </source>
</evidence>
<dbReference type="EnsemblPlants" id="Bo3g088440.1">
    <property type="protein sequence ID" value="Bo3g088440.1"/>
    <property type="gene ID" value="Bo3g088440"/>
</dbReference>
<protein>
    <recommendedName>
        <fullName evidence="4">No apical meristem-associated C-terminal domain-containing protein</fullName>
    </recommendedName>
</protein>
<dbReference type="HOGENOM" id="CLU_012390_0_0_1"/>
<organism evidence="2 3">
    <name type="scientific">Brassica oleracea var. oleracea</name>
    <dbReference type="NCBI Taxonomy" id="109376"/>
    <lineage>
        <taxon>Eukaryota</taxon>
        <taxon>Viridiplantae</taxon>
        <taxon>Streptophyta</taxon>
        <taxon>Embryophyta</taxon>
        <taxon>Tracheophyta</taxon>
        <taxon>Spermatophyta</taxon>
        <taxon>Magnoliopsida</taxon>
        <taxon>eudicotyledons</taxon>
        <taxon>Gunneridae</taxon>
        <taxon>Pentapetalae</taxon>
        <taxon>rosids</taxon>
        <taxon>malvids</taxon>
        <taxon>Brassicales</taxon>
        <taxon>Brassicaceae</taxon>
        <taxon>Brassiceae</taxon>
        <taxon>Brassica</taxon>
    </lineage>
</organism>
<feature type="region of interest" description="Disordered" evidence="1">
    <location>
        <begin position="38"/>
        <end position="62"/>
    </location>
</feature>
<evidence type="ECO:0000256" key="1">
    <source>
        <dbReference type="SAM" id="MobiDB-lite"/>
    </source>
</evidence>
<feature type="compositionally biased region" description="Polar residues" evidence="1">
    <location>
        <begin position="39"/>
        <end position="51"/>
    </location>
</feature>
<dbReference type="PANTHER" id="PTHR45023:SF4">
    <property type="entry name" value="GLYCINE-RICH PROTEIN-RELATED"/>
    <property type="match status" value="1"/>
</dbReference>
<feature type="region of interest" description="Disordered" evidence="1">
    <location>
        <begin position="191"/>
        <end position="225"/>
    </location>
</feature>
<reference evidence="2 3" key="1">
    <citation type="journal article" date="2014" name="Genome Biol.">
        <title>Transcriptome and methylome profiling reveals relics of genome dominance in the mesopolyploid Brassica oleracea.</title>
        <authorList>
            <person name="Parkin I.A."/>
            <person name="Koh C."/>
            <person name="Tang H."/>
            <person name="Robinson S.J."/>
            <person name="Kagale S."/>
            <person name="Clarke W.E."/>
            <person name="Town C.D."/>
            <person name="Nixon J."/>
            <person name="Krishnakumar V."/>
            <person name="Bidwell S.L."/>
            <person name="Denoeud F."/>
            <person name="Belcram H."/>
            <person name="Links M.G."/>
            <person name="Just J."/>
            <person name="Clarke C."/>
            <person name="Bender T."/>
            <person name="Huebert T."/>
            <person name="Mason A.S."/>
            <person name="Pires J.C."/>
            <person name="Barker G."/>
            <person name="Moore J."/>
            <person name="Walley P.G."/>
            <person name="Manoli S."/>
            <person name="Batley J."/>
            <person name="Edwards D."/>
            <person name="Nelson M.N."/>
            <person name="Wang X."/>
            <person name="Paterson A.H."/>
            <person name="King G."/>
            <person name="Bancroft I."/>
            <person name="Chalhoub B."/>
            <person name="Sharpe A.G."/>
        </authorList>
    </citation>
    <scope>NUCLEOTIDE SEQUENCE</scope>
    <source>
        <strain evidence="2 3">cv. TO1000</strain>
    </source>
</reference>
<evidence type="ECO:0000313" key="3">
    <source>
        <dbReference type="Proteomes" id="UP000032141"/>
    </source>
</evidence>
<dbReference type="STRING" id="109376.A0A0D3BDP6"/>
<dbReference type="Proteomes" id="UP000032141">
    <property type="component" value="Chromosome C3"/>
</dbReference>